<feature type="non-terminal residue" evidence="7">
    <location>
        <position position="1"/>
    </location>
</feature>
<dbReference type="Gene3D" id="1.20.1250.20">
    <property type="entry name" value="MFS general substrate transporter like domains"/>
    <property type="match status" value="1"/>
</dbReference>
<keyword evidence="4 6" id="KW-1133">Transmembrane helix</keyword>
<dbReference type="GO" id="GO:0016324">
    <property type="term" value="C:apical plasma membrane"/>
    <property type="evidence" value="ECO:0007669"/>
    <property type="project" value="TreeGrafter"/>
</dbReference>
<dbReference type="Pfam" id="PF00083">
    <property type="entry name" value="Sugar_tr"/>
    <property type="match status" value="1"/>
</dbReference>
<protein>
    <recommendedName>
        <fullName evidence="8">Major facilitator superfamily (MFS) profile domain-containing protein</fullName>
    </recommendedName>
</protein>
<dbReference type="InterPro" id="IPR050814">
    <property type="entry name" value="Myo-inositol_Transporter"/>
</dbReference>
<evidence type="ECO:0000256" key="6">
    <source>
        <dbReference type="SAM" id="Phobius"/>
    </source>
</evidence>
<dbReference type="InterPro" id="IPR005828">
    <property type="entry name" value="MFS_sugar_transport-like"/>
</dbReference>
<evidence type="ECO:0000256" key="5">
    <source>
        <dbReference type="ARBA" id="ARBA00023136"/>
    </source>
</evidence>
<organism evidence="7">
    <name type="scientific">marine sediment metagenome</name>
    <dbReference type="NCBI Taxonomy" id="412755"/>
    <lineage>
        <taxon>unclassified sequences</taxon>
        <taxon>metagenomes</taxon>
        <taxon>ecological metagenomes</taxon>
    </lineage>
</organism>
<gene>
    <name evidence="7" type="ORF">S12H4_29519</name>
</gene>
<reference evidence="7" key="1">
    <citation type="journal article" date="2014" name="Front. Microbiol.">
        <title>High frequency of phylogenetically diverse reductive dehalogenase-homologous genes in deep subseafloor sedimentary metagenomes.</title>
        <authorList>
            <person name="Kawai M."/>
            <person name="Futagami T."/>
            <person name="Toyoda A."/>
            <person name="Takaki Y."/>
            <person name="Nishi S."/>
            <person name="Hori S."/>
            <person name="Arai W."/>
            <person name="Tsubouchi T."/>
            <person name="Morono Y."/>
            <person name="Uchiyama I."/>
            <person name="Ito T."/>
            <person name="Fujiyama A."/>
            <person name="Inagaki F."/>
            <person name="Takami H."/>
        </authorList>
    </citation>
    <scope>NUCLEOTIDE SEQUENCE</scope>
    <source>
        <strain evidence="7">Expedition CK06-06</strain>
    </source>
</reference>
<dbReference type="PANTHER" id="PTHR48020:SF12">
    <property type="entry name" value="PROTON MYO-INOSITOL COTRANSPORTER"/>
    <property type="match status" value="1"/>
</dbReference>
<keyword evidence="5 6" id="KW-0472">Membrane</keyword>
<evidence type="ECO:0008006" key="8">
    <source>
        <dbReference type="Google" id="ProtNLM"/>
    </source>
</evidence>
<dbReference type="AlphaFoldDB" id="X1SYC1"/>
<comment type="caution">
    <text evidence="7">The sequence shown here is derived from an EMBL/GenBank/DDBJ whole genome shotgun (WGS) entry which is preliminary data.</text>
</comment>
<proteinExistence type="predicted"/>
<evidence type="ECO:0000256" key="2">
    <source>
        <dbReference type="ARBA" id="ARBA00022448"/>
    </source>
</evidence>
<evidence type="ECO:0000313" key="7">
    <source>
        <dbReference type="EMBL" id="GAI98057.1"/>
    </source>
</evidence>
<accession>X1SYC1</accession>
<evidence type="ECO:0000256" key="4">
    <source>
        <dbReference type="ARBA" id="ARBA00022989"/>
    </source>
</evidence>
<sequence length="66" mass="7633">WLFNGVVAFTFLKLVNALSPSGAFWLYAAIGIVGIFWGYHYLPETKGHTLEKIEEHWRKGKKPREL</sequence>
<dbReference type="InterPro" id="IPR036259">
    <property type="entry name" value="MFS_trans_sf"/>
</dbReference>
<evidence type="ECO:0000256" key="3">
    <source>
        <dbReference type="ARBA" id="ARBA00022692"/>
    </source>
</evidence>
<comment type="subcellular location">
    <subcellularLocation>
        <location evidence="1">Membrane</location>
    </subcellularLocation>
</comment>
<name>X1SYC1_9ZZZZ</name>
<keyword evidence="2" id="KW-0813">Transport</keyword>
<dbReference type="GO" id="GO:0005366">
    <property type="term" value="F:myo-inositol:proton symporter activity"/>
    <property type="evidence" value="ECO:0007669"/>
    <property type="project" value="TreeGrafter"/>
</dbReference>
<evidence type="ECO:0000256" key="1">
    <source>
        <dbReference type="ARBA" id="ARBA00004370"/>
    </source>
</evidence>
<feature type="transmembrane region" description="Helical" evidence="6">
    <location>
        <begin position="24"/>
        <end position="42"/>
    </location>
</feature>
<keyword evidence="3 6" id="KW-0812">Transmembrane</keyword>
<dbReference type="SUPFAM" id="SSF103473">
    <property type="entry name" value="MFS general substrate transporter"/>
    <property type="match status" value="1"/>
</dbReference>
<dbReference type="EMBL" id="BARW01017033">
    <property type="protein sequence ID" value="GAI98057.1"/>
    <property type="molecule type" value="Genomic_DNA"/>
</dbReference>
<dbReference type="PANTHER" id="PTHR48020">
    <property type="entry name" value="PROTON MYO-INOSITOL COTRANSPORTER"/>
    <property type="match status" value="1"/>
</dbReference>